<dbReference type="EMBL" id="CM047910">
    <property type="protein sequence ID" value="KAJ0076455.1"/>
    <property type="molecule type" value="Genomic_DNA"/>
</dbReference>
<evidence type="ECO:0000313" key="2">
    <source>
        <dbReference type="Proteomes" id="UP001164250"/>
    </source>
</evidence>
<accession>A0ACC0ZXC4</accession>
<evidence type="ECO:0000313" key="1">
    <source>
        <dbReference type="EMBL" id="KAJ0076455.1"/>
    </source>
</evidence>
<name>A0ACC0ZXC4_9ROSI</name>
<dbReference type="Proteomes" id="UP001164250">
    <property type="component" value="Chromosome 15"/>
</dbReference>
<protein>
    <submittedName>
        <fullName evidence="1">Uncharacterized protein</fullName>
    </submittedName>
</protein>
<reference evidence="2" key="1">
    <citation type="journal article" date="2023" name="G3 (Bethesda)">
        <title>Genome assembly and association tests identify interacting loci associated with vigor, precocity, and sex in interspecific pistachio rootstocks.</title>
        <authorList>
            <person name="Palmer W."/>
            <person name="Jacygrad E."/>
            <person name="Sagayaradj S."/>
            <person name="Cavanaugh K."/>
            <person name="Han R."/>
            <person name="Bertier L."/>
            <person name="Beede B."/>
            <person name="Kafkas S."/>
            <person name="Golino D."/>
            <person name="Preece J."/>
            <person name="Michelmore R."/>
        </authorList>
    </citation>
    <scope>NUCLEOTIDE SEQUENCE [LARGE SCALE GENOMIC DNA]</scope>
</reference>
<keyword evidence="2" id="KW-1185">Reference proteome</keyword>
<organism evidence="1 2">
    <name type="scientific">Pistacia atlantica</name>
    <dbReference type="NCBI Taxonomy" id="434234"/>
    <lineage>
        <taxon>Eukaryota</taxon>
        <taxon>Viridiplantae</taxon>
        <taxon>Streptophyta</taxon>
        <taxon>Embryophyta</taxon>
        <taxon>Tracheophyta</taxon>
        <taxon>Spermatophyta</taxon>
        <taxon>Magnoliopsida</taxon>
        <taxon>eudicotyledons</taxon>
        <taxon>Gunneridae</taxon>
        <taxon>Pentapetalae</taxon>
        <taxon>rosids</taxon>
        <taxon>malvids</taxon>
        <taxon>Sapindales</taxon>
        <taxon>Anacardiaceae</taxon>
        <taxon>Pistacia</taxon>
    </lineage>
</organism>
<sequence>MKMSSCKQEYMIEVKWDLLDPEIISRQPTINIGVIGQAGCGKSTFIKAICERDQLERIATMNLAFANAKIYKCENDECPPPLCYKAYGSGKEDSPLCELVGFQNCRMKLLRHVSFVECPDDLNILMPMLITSVPSIQGVLLIIDANERFPQKQTSDFLAALKAVGLNHIIILQTKVDSIKESIAMDRLEAIKKFIKRRIVGEAPVLSVSAKCKYNIEDVCEYIVKNIPLPQHLVKRPCVSIFRSIDVSKPAPEIGETKGVVFCGSLRRGVLKVNQMIEIGPGIVDKDENGEIKCTPIYSKIVSLYSEQNELQYAVPAGGLIWIGTILDPTVTNADSLVGQVLGEVQFLPSLFCKIAVGVQMLEERIKLGRGEIVKLNIHSSSIVARVCQASGEGGIVRLKVKSPVCMMQERFAISRNVENQWRLIAIGYMRGGTTVDGEKIYPPHIRRLGWNL</sequence>
<comment type="caution">
    <text evidence="1">The sequence shown here is derived from an EMBL/GenBank/DDBJ whole genome shotgun (WGS) entry which is preliminary data.</text>
</comment>
<proteinExistence type="predicted"/>
<gene>
    <name evidence="1" type="ORF">Patl1_33605</name>
</gene>